<reference evidence="4 5" key="1">
    <citation type="submission" date="2018-09" db="EMBL/GenBank/DDBJ databases">
        <title>Discovery and Ecogenomic Context for Candidatus Cryosericales, a Global Caldiserica Order Active in Thawing Permafrost.</title>
        <authorList>
            <person name="Martinez M.A."/>
            <person name="Woodcroft B.J."/>
            <person name="Ignacio Espinoza J.C."/>
            <person name="Zayed A."/>
            <person name="Singleton C.M."/>
            <person name="Boyd J."/>
            <person name="Li Y.-F."/>
            <person name="Purvine S."/>
            <person name="Maughan H."/>
            <person name="Hodgkins S.B."/>
            <person name="Anderson D."/>
            <person name="Sederholm M."/>
            <person name="Temperton B."/>
            <person name="Saleska S.R."/>
            <person name="Tyson G.W."/>
            <person name="Rich V.I."/>
        </authorList>
    </citation>
    <scope>NUCLEOTIDE SEQUENCE [LARGE SCALE GENOMIC DNA]</scope>
    <source>
        <strain evidence="2 4">SMC2</strain>
        <strain evidence="3 5">SMC3</strain>
    </source>
</reference>
<dbReference type="EMBL" id="QXIX01000055">
    <property type="protein sequence ID" value="RIE12507.1"/>
    <property type="molecule type" value="Genomic_DNA"/>
</dbReference>
<evidence type="ECO:0000313" key="5">
    <source>
        <dbReference type="Proteomes" id="UP000266042"/>
    </source>
</evidence>
<sequence>MEKELNYIDLIRTRHSTRDYEQHTLTDADRTQIMEAVAGTVQLNNSIHLEWKIADRSPMGCSGLVYAECPMSDEELVEYGYQGEQIVLALLANSWGTCWYAQVRMPGSPCSITVGKPAAQGVRSVVMSALSRGHTRKSLEQLVKDGIPEHSSPLVRTVLESARLAPSAVNRQPWNFEVASDTQIVIKGDTGRFPDIGICLANAMVTARQLAGKATVSRLDEGKYSVAW</sequence>
<dbReference type="Gene3D" id="3.40.109.10">
    <property type="entry name" value="NADH Oxidase"/>
    <property type="match status" value="1"/>
</dbReference>
<gene>
    <name evidence="2" type="ORF">SMC2_07875</name>
    <name evidence="3" type="ORF">SMC3_06415</name>
</gene>
<protein>
    <recommendedName>
        <fullName evidence="1">Putative nitroreductase TM1586 domain-containing protein</fullName>
    </recommendedName>
</protein>
<dbReference type="InterPro" id="IPR029478">
    <property type="entry name" value="TM1586_NiRdase"/>
</dbReference>
<dbReference type="SUPFAM" id="SSF55469">
    <property type="entry name" value="FMN-dependent nitroreductase-like"/>
    <property type="match status" value="1"/>
</dbReference>
<dbReference type="Gene3D" id="3.40.109.30">
    <property type="entry name" value="putative nitroreductase (tm1586), domain 2"/>
    <property type="match status" value="1"/>
</dbReference>
<feature type="domain" description="Putative nitroreductase TM1586" evidence="1">
    <location>
        <begin position="8"/>
        <end position="205"/>
    </location>
</feature>
<keyword evidence="4" id="KW-1185">Reference proteome</keyword>
<dbReference type="EMBL" id="QXIW01000029">
    <property type="protein sequence ID" value="RIE12702.1"/>
    <property type="molecule type" value="Genomic_DNA"/>
</dbReference>
<comment type="caution">
    <text evidence="3">The sequence shown here is derived from an EMBL/GenBank/DDBJ whole genome shotgun (WGS) entry which is preliminary data.</text>
</comment>
<accession>A0A398DBA9</accession>
<dbReference type="Proteomes" id="UP000265724">
    <property type="component" value="Unassembled WGS sequence"/>
</dbReference>
<evidence type="ECO:0000259" key="1">
    <source>
        <dbReference type="Pfam" id="PF14512"/>
    </source>
</evidence>
<dbReference type="Pfam" id="PF14512">
    <property type="entry name" value="TM1586_NiRdase"/>
    <property type="match status" value="1"/>
</dbReference>
<dbReference type="Proteomes" id="UP000266042">
    <property type="component" value="Unassembled WGS sequence"/>
</dbReference>
<proteinExistence type="predicted"/>
<name>A0A398DBA9_9BACT</name>
<organism evidence="3 5">
    <name type="scientific">Candidatus Cryosericum hinesii</name>
    <dbReference type="NCBI Taxonomy" id="2290915"/>
    <lineage>
        <taxon>Bacteria</taxon>
        <taxon>Pseudomonadati</taxon>
        <taxon>Caldisericota/Cryosericota group</taxon>
        <taxon>Candidatus Cryosericota</taxon>
        <taxon>Candidatus Cryosericia</taxon>
        <taxon>Candidatus Cryosericales</taxon>
        <taxon>Candidatus Cryosericaceae</taxon>
        <taxon>Candidatus Cryosericum</taxon>
    </lineage>
</organism>
<evidence type="ECO:0000313" key="2">
    <source>
        <dbReference type="EMBL" id="RIE12507.1"/>
    </source>
</evidence>
<evidence type="ECO:0000313" key="3">
    <source>
        <dbReference type="EMBL" id="RIE12702.1"/>
    </source>
</evidence>
<dbReference type="GO" id="GO:0016491">
    <property type="term" value="F:oxidoreductase activity"/>
    <property type="evidence" value="ECO:0007669"/>
    <property type="project" value="InterPro"/>
</dbReference>
<dbReference type="AlphaFoldDB" id="A0A398DBA9"/>
<dbReference type="InterPro" id="IPR000415">
    <property type="entry name" value="Nitroreductase-like"/>
</dbReference>
<evidence type="ECO:0000313" key="4">
    <source>
        <dbReference type="Proteomes" id="UP000265724"/>
    </source>
</evidence>
<dbReference type="RefSeq" id="WP_119087927.1">
    <property type="nucleotide sequence ID" value="NZ_QXIV01000043.1"/>
</dbReference>